<dbReference type="AlphaFoldDB" id="A0A4Y7XCU4"/>
<gene>
    <name evidence="1" type="ORF">E2B99_06025</name>
</gene>
<accession>A0A4Y7XCU4</accession>
<dbReference type="Proteomes" id="UP000297834">
    <property type="component" value="Unassembled WGS sequence"/>
</dbReference>
<name>A0A4Y7XCU4_9GAMM</name>
<proteinExistence type="predicted"/>
<keyword evidence="2" id="KW-1185">Reference proteome</keyword>
<dbReference type="OrthoDB" id="5296580at2"/>
<organism evidence="1 2">
    <name type="scientific">Alkanindiges illinoisensis</name>
    <dbReference type="NCBI Taxonomy" id="197183"/>
    <lineage>
        <taxon>Bacteria</taxon>
        <taxon>Pseudomonadati</taxon>
        <taxon>Pseudomonadota</taxon>
        <taxon>Gammaproteobacteria</taxon>
        <taxon>Moraxellales</taxon>
        <taxon>Moraxellaceae</taxon>
        <taxon>Alkanindiges</taxon>
    </lineage>
</organism>
<dbReference type="EMBL" id="SNTY01000018">
    <property type="protein sequence ID" value="TEU27945.1"/>
    <property type="molecule type" value="Genomic_DNA"/>
</dbReference>
<evidence type="ECO:0000313" key="1">
    <source>
        <dbReference type="EMBL" id="TEU27945.1"/>
    </source>
</evidence>
<dbReference type="PROSITE" id="PS51257">
    <property type="entry name" value="PROKAR_LIPOPROTEIN"/>
    <property type="match status" value="1"/>
</dbReference>
<dbReference type="InterPro" id="IPR007446">
    <property type="entry name" value="PilP"/>
</dbReference>
<sequence length="175" mass="19208">MKLKLLTITILGTVLLTGCSSRLDVVNEQMQQIRSQPPQPVPPAPVFLPVPSFAYSAQQLRSPFMPPSLAMELRVAAGRQIMPDLSRPPQYLEQFPIEALVMKGTLRRSNGSLYGLIQAPEGGVVRVEKGNYLGKNYGRIVDISPSQISVIEIVPNGRDGFVERPRNLVMIDVGA</sequence>
<dbReference type="STRING" id="1120977.GCA_000619845_02039"/>
<dbReference type="RefSeq" id="WP_026471572.1">
    <property type="nucleotide sequence ID" value="NZ_SNTY01000018.1"/>
</dbReference>
<evidence type="ECO:0000313" key="2">
    <source>
        <dbReference type="Proteomes" id="UP000297834"/>
    </source>
</evidence>
<reference evidence="1 2" key="1">
    <citation type="submission" date="2019-03" db="EMBL/GenBank/DDBJ databases">
        <title>Alkanindiges illinoisensis: a potential pathogenic isolated from ascites of a gastric cancer patient with abdominal metastasis.</title>
        <authorList>
            <person name="Hu X."/>
            <person name="Yang B."/>
            <person name="Yan X."/>
            <person name="Lin L."/>
            <person name="Zhao H."/>
            <person name="Zhou F."/>
            <person name="Su B."/>
            <person name="Chen J."/>
            <person name="Rui Y."/>
            <person name="Wang Q."/>
            <person name="Zheng L."/>
        </authorList>
    </citation>
    <scope>NUCLEOTIDE SEQUENCE [LARGE SCALE GENOMIC DNA]</scope>
    <source>
        <strain evidence="1 2">NFYY 23406</strain>
    </source>
</reference>
<comment type="caution">
    <text evidence="1">The sequence shown here is derived from an EMBL/GenBank/DDBJ whole genome shotgun (WGS) entry which is preliminary data.</text>
</comment>
<dbReference type="PIRSF" id="PIRSF016481">
    <property type="entry name" value="Pilus_assembly_PilP"/>
    <property type="match status" value="1"/>
</dbReference>
<dbReference type="Pfam" id="PF04351">
    <property type="entry name" value="PilP"/>
    <property type="match status" value="1"/>
</dbReference>
<protein>
    <submittedName>
        <fullName evidence="1">Pilus assembly protein PilP</fullName>
    </submittedName>
</protein>
<dbReference type="Gene3D" id="2.30.30.830">
    <property type="match status" value="1"/>
</dbReference>